<feature type="compositionally biased region" description="Polar residues" evidence="1">
    <location>
        <begin position="273"/>
        <end position="282"/>
    </location>
</feature>
<dbReference type="SUPFAM" id="SSF53335">
    <property type="entry name" value="S-adenosyl-L-methionine-dependent methyltransferases"/>
    <property type="match status" value="1"/>
</dbReference>
<protein>
    <recommendedName>
        <fullName evidence="4">Methyltransferase type 11</fullName>
    </recommendedName>
</protein>
<feature type="region of interest" description="Disordered" evidence="1">
    <location>
        <begin position="704"/>
        <end position="771"/>
    </location>
</feature>
<gene>
    <name evidence="2" type="ORF">MAM_01334</name>
</gene>
<feature type="compositionally biased region" description="Basic and acidic residues" evidence="1">
    <location>
        <begin position="207"/>
        <end position="224"/>
    </location>
</feature>
<dbReference type="RefSeq" id="XP_040681621.1">
    <property type="nucleotide sequence ID" value="XM_040820133.1"/>
</dbReference>
<accession>A0A0B2X5G8</accession>
<feature type="compositionally biased region" description="Polar residues" evidence="1">
    <location>
        <begin position="704"/>
        <end position="733"/>
    </location>
</feature>
<feature type="compositionally biased region" description="Low complexity" evidence="1">
    <location>
        <begin position="158"/>
        <end position="170"/>
    </location>
</feature>
<feature type="compositionally biased region" description="Basic and acidic residues" evidence="1">
    <location>
        <begin position="370"/>
        <end position="388"/>
    </location>
</feature>
<feature type="compositionally biased region" description="Polar residues" evidence="1">
    <location>
        <begin position="98"/>
        <end position="110"/>
    </location>
</feature>
<reference evidence="2 3" key="1">
    <citation type="journal article" date="2014" name="Proc. Natl. Acad. Sci. U.S.A.">
        <title>Trajectory and genomic determinants of fungal-pathogen speciation and host adaptation.</title>
        <authorList>
            <person name="Hu X."/>
            <person name="Xiao G."/>
            <person name="Zheng P."/>
            <person name="Shang Y."/>
            <person name="Su Y."/>
            <person name="Zhang X."/>
            <person name="Liu X."/>
            <person name="Zhan S."/>
            <person name="St Leger R.J."/>
            <person name="Wang C."/>
        </authorList>
    </citation>
    <scope>NUCLEOTIDE SEQUENCE [LARGE SCALE GENOMIC DNA]</scope>
    <source>
        <strain evidence="2 3">ARSEF 1941</strain>
    </source>
</reference>
<keyword evidence="3" id="KW-1185">Reference proteome</keyword>
<dbReference type="OrthoDB" id="5382952at2759"/>
<evidence type="ECO:0008006" key="4">
    <source>
        <dbReference type="Google" id="ProtNLM"/>
    </source>
</evidence>
<feature type="compositionally biased region" description="Polar residues" evidence="1">
    <location>
        <begin position="65"/>
        <end position="88"/>
    </location>
</feature>
<evidence type="ECO:0000313" key="3">
    <source>
        <dbReference type="Proteomes" id="UP000030816"/>
    </source>
</evidence>
<feature type="compositionally biased region" description="Basic and acidic residues" evidence="1">
    <location>
        <begin position="1236"/>
        <end position="1247"/>
    </location>
</feature>
<feature type="region of interest" description="Disordered" evidence="1">
    <location>
        <begin position="784"/>
        <end position="821"/>
    </location>
</feature>
<feature type="compositionally biased region" description="Pro residues" evidence="1">
    <location>
        <begin position="190"/>
        <end position="199"/>
    </location>
</feature>
<organism evidence="2 3">
    <name type="scientific">Metarhizium album (strain ARSEF 1941)</name>
    <dbReference type="NCBI Taxonomy" id="1081103"/>
    <lineage>
        <taxon>Eukaryota</taxon>
        <taxon>Fungi</taxon>
        <taxon>Dikarya</taxon>
        <taxon>Ascomycota</taxon>
        <taxon>Pezizomycotina</taxon>
        <taxon>Sordariomycetes</taxon>
        <taxon>Hypocreomycetidae</taxon>
        <taxon>Hypocreales</taxon>
        <taxon>Clavicipitaceae</taxon>
        <taxon>Metarhizium</taxon>
    </lineage>
</organism>
<dbReference type="CDD" id="cd02440">
    <property type="entry name" value="AdoMet_MTases"/>
    <property type="match status" value="1"/>
</dbReference>
<feature type="compositionally biased region" description="Polar residues" evidence="1">
    <location>
        <begin position="505"/>
        <end position="516"/>
    </location>
</feature>
<feature type="compositionally biased region" description="Polar residues" evidence="1">
    <location>
        <begin position="478"/>
        <end position="491"/>
    </location>
</feature>
<feature type="region of interest" description="Disordered" evidence="1">
    <location>
        <begin position="455"/>
        <end position="519"/>
    </location>
</feature>
<feature type="compositionally biased region" description="Pro residues" evidence="1">
    <location>
        <begin position="789"/>
        <end position="798"/>
    </location>
</feature>
<proteinExistence type="predicted"/>
<dbReference type="Gene3D" id="3.40.50.150">
    <property type="entry name" value="Vaccinia Virus protein VP39"/>
    <property type="match status" value="1"/>
</dbReference>
<name>A0A0B2X5G8_METAS</name>
<dbReference type="HOGENOM" id="CLU_002714_1_0_1"/>
<dbReference type="InterPro" id="IPR029063">
    <property type="entry name" value="SAM-dependent_MTases_sf"/>
</dbReference>
<evidence type="ECO:0000313" key="2">
    <source>
        <dbReference type="EMBL" id="KHO00556.1"/>
    </source>
</evidence>
<sequence length="1330" mass="145349">MAERSAKTQVPGIDDTGRSLAQPPGLYPELDRYRDFQQQPEYSFKRPEIDVHYQLTTHEPPPTPLSQLFSGGSSQISAVSGSPSTKLSDSPGPGPYSRDTTPTSISSQSPVFVAPSRVGITHRNGRQHSVLATRPPVSRRRAGSFPDEASIDPHGLASVRESLTSSSSNSTVKEGDRATRKEKAKARHLSPPPPSPPPRKSSQKFAKSKERNEILRLTKHKIPESGDIAIKKKPHSPTYSDASSPIEMGPPARPSRHNTPDMKSQLCRPIPVIQSNLVSTMRTPEGRGSGASGTTSLPGTTMPIAQNGRHISSSTVSPGHEGLSKSLKSRPSFDKLKGQVTEPGLSPQTTQSRFRSTSRSRFPFFGRKKATFDIPKKEDRPNKKEGSRKGPAAGTGHEGYGRVGAIRRRSGSGSVLPHGVTDPVSSYDSLASSDSFLTDRMNPVIISGGEVVQNSNASAELSRSETNHSLPGRRSIDSKMSSEGSFTSYNESRTELRPSALPRLRTSSPHQPNGGTWSDELGMESTLAFRRSMQRLQLSPDDPLRLPQLLQTCAHVSPSPLTSLDTTLLSDDSQLELTQGLSQESARVNPVPKKLKRETRAPRIWKLFSRTQSQSSTKKTQSNENIEATVRTVGERPIAFYTMLDNVEPDESGHLDSQEELRQAEVHKRTPIMESHDYQESVAQSSRRLVADFPIQKYWQTSSDSHSITTIASSGGEKTSSQTGTHQMKNNLRPSRLQRVGRIPQVIKLGTENASPQSFSRPFRASSHHPTWSRAEIHDSELIAVGSTPPNPPKPLPEPSGKWEASESGTRFSPHSISGSDISAELGEADREFLSLSPRKNSSGTINTSSSSSGAASPFFTTATAVIPKPEDPPAEDEIWDEYDDLLSDDGIKRSRSATSSKGAPFHLETYQRKLANGIELDSPTVAVDSRKTSTYSEAPTQSPCYRAGMTARIRCAFQPKTIPQSVGTQGHGISEAQLDKPADAEGTAALKRNSCSSCQTTFSDFSSCSSNDGSPLAQVNLRVGSMTVSKWLTFGHVLFSDVRHELVHVKTSSKQHSILVIDGLGNDDWSFYAAETYPGASFFNLSPRAPLPVELEASSAGYPLSPANHHQVQYTSHLEKFPFASQSFHAVVYRFPIAASEVHYRNVLNEALRVLRPDGYIELSILDSDLNNMGNRGRRAIRQLKERIHQSAPDTTFASAADLTVRLLGKAGFSHIKAARVGIPVASSITRPGSHKSESKRDPDQRKKGHLSLAETMRDSSPLADANITKIVTRVGRWWYTRCYENAFSLGSEGSIWDDKMLLSECEKLGTSLKLMVCCARAPERRVNF</sequence>
<evidence type="ECO:0000256" key="1">
    <source>
        <dbReference type="SAM" id="MobiDB-lite"/>
    </source>
</evidence>
<feature type="region of interest" description="Disordered" evidence="1">
    <location>
        <begin position="1"/>
        <end position="428"/>
    </location>
</feature>
<feature type="compositionally biased region" description="Polar residues" evidence="1">
    <location>
        <begin position="807"/>
        <end position="821"/>
    </location>
</feature>
<dbReference type="STRING" id="1081103.A0A0B2X5G8"/>
<dbReference type="GeneID" id="63735789"/>
<feature type="region of interest" description="Disordered" evidence="1">
    <location>
        <begin position="1229"/>
        <end position="1251"/>
    </location>
</feature>
<dbReference type="Proteomes" id="UP000030816">
    <property type="component" value="Unassembled WGS sequence"/>
</dbReference>
<dbReference type="EMBL" id="AZHE01000002">
    <property type="protein sequence ID" value="KHO00556.1"/>
    <property type="molecule type" value="Genomic_DNA"/>
</dbReference>
<comment type="caution">
    <text evidence="2">The sequence shown here is derived from an EMBL/GenBank/DDBJ whole genome shotgun (WGS) entry which is preliminary data.</text>
</comment>
<feature type="compositionally biased region" description="Low complexity" evidence="1">
    <location>
        <begin position="346"/>
        <end position="365"/>
    </location>
</feature>